<sequence length="183" mass="21469">MTGIDRSAKTQSSLQAAQSFKTCIYYYEMECVMLQNENNESRGQKRKLEDDLTEERCKKAKIEQKMKEAVAKNKEITGKFQKNFKGLVQKLMKLQKDKKPRGPAKSKTFVDYSKRHQTRVRNQMVTDYETSLSFIGLHDFVATKVEIFHENIQEYETLTLVDNAITFKSHLESRHSLMRRLMT</sequence>
<gene>
    <name evidence="2" type="ORF">AWC38_SpisGene14117</name>
</gene>
<name>A0A2B4RYS9_STYPI</name>
<proteinExistence type="predicted"/>
<keyword evidence="1" id="KW-0175">Coiled coil</keyword>
<dbReference type="EMBL" id="LSMT01000278">
    <property type="protein sequence ID" value="PFX21395.1"/>
    <property type="molecule type" value="Genomic_DNA"/>
</dbReference>
<evidence type="ECO:0000313" key="2">
    <source>
        <dbReference type="EMBL" id="PFX21395.1"/>
    </source>
</evidence>
<dbReference type="AlphaFoldDB" id="A0A2B4RYS9"/>
<protein>
    <submittedName>
        <fullName evidence="2">Uncharacterized protein</fullName>
    </submittedName>
</protein>
<keyword evidence="3" id="KW-1185">Reference proteome</keyword>
<comment type="caution">
    <text evidence="2">The sequence shown here is derived from an EMBL/GenBank/DDBJ whole genome shotgun (WGS) entry which is preliminary data.</text>
</comment>
<dbReference type="Proteomes" id="UP000225706">
    <property type="component" value="Unassembled WGS sequence"/>
</dbReference>
<evidence type="ECO:0000313" key="3">
    <source>
        <dbReference type="Proteomes" id="UP000225706"/>
    </source>
</evidence>
<reference evidence="3" key="1">
    <citation type="journal article" date="2017" name="bioRxiv">
        <title>Comparative analysis of the genomes of Stylophora pistillata and Acropora digitifera provides evidence for extensive differences between species of corals.</title>
        <authorList>
            <person name="Voolstra C.R."/>
            <person name="Li Y."/>
            <person name="Liew Y.J."/>
            <person name="Baumgarten S."/>
            <person name="Zoccola D."/>
            <person name="Flot J.-F."/>
            <person name="Tambutte S."/>
            <person name="Allemand D."/>
            <person name="Aranda M."/>
        </authorList>
    </citation>
    <scope>NUCLEOTIDE SEQUENCE [LARGE SCALE GENOMIC DNA]</scope>
</reference>
<organism evidence="2 3">
    <name type="scientific">Stylophora pistillata</name>
    <name type="common">Smooth cauliflower coral</name>
    <dbReference type="NCBI Taxonomy" id="50429"/>
    <lineage>
        <taxon>Eukaryota</taxon>
        <taxon>Metazoa</taxon>
        <taxon>Cnidaria</taxon>
        <taxon>Anthozoa</taxon>
        <taxon>Hexacorallia</taxon>
        <taxon>Scleractinia</taxon>
        <taxon>Astrocoeniina</taxon>
        <taxon>Pocilloporidae</taxon>
        <taxon>Stylophora</taxon>
    </lineage>
</organism>
<evidence type="ECO:0000256" key="1">
    <source>
        <dbReference type="SAM" id="Coils"/>
    </source>
</evidence>
<accession>A0A2B4RYS9</accession>
<dbReference type="OrthoDB" id="5990487at2759"/>
<feature type="coiled-coil region" evidence="1">
    <location>
        <begin position="31"/>
        <end position="79"/>
    </location>
</feature>